<dbReference type="GO" id="GO:0003824">
    <property type="term" value="F:catalytic activity"/>
    <property type="evidence" value="ECO:0007669"/>
    <property type="project" value="InterPro"/>
</dbReference>
<dbReference type="SUPFAM" id="SSF56672">
    <property type="entry name" value="DNA/RNA polymerases"/>
    <property type="match status" value="1"/>
</dbReference>
<evidence type="ECO:0000259" key="2">
    <source>
        <dbReference type="Pfam" id="PF00078"/>
    </source>
</evidence>
<dbReference type="SUPFAM" id="SSF56219">
    <property type="entry name" value="DNase I-like"/>
    <property type="match status" value="1"/>
</dbReference>
<evidence type="ECO:0000259" key="3">
    <source>
        <dbReference type="Pfam" id="PF03372"/>
    </source>
</evidence>
<evidence type="ECO:0000313" key="6">
    <source>
        <dbReference type="Proteomes" id="UP000288805"/>
    </source>
</evidence>
<feature type="domain" description="Endonuclease/exonuclease/phosphatase" evidence="3">
    <location>
        <begin position="709"/>
        <end position="872"/>
    </location>
</feature>
<dbReference type="Pfam" id="PF00078">
    <property type="entry name" value="RVT_1"/>
    <property type="match status" value="1"/>
</dbReference>
<dbReference type="InterPro" id="IPR036691">
    <property type="entry name" value="Endo/exonu/phosph_ase_sf"/>
</dbReference>
<evidence type="ECO:0000313" key="5">
    <source>
        <dbReference type="EMBL" id="RVW43354.1"/>
    </source>
</evidence>
<name>A0A438E6U9_VITVI</name>
<reference evidence="5 6" key="1">
    <citation type="journal article" date="2018" name="PLoS Genet.">
        <title>Population sequencing reveals clonal diversity and ancestral inbreeding in the grapevine cultivar Chardonnay.</title>
        <authorList>
            <person name="Roach M.J."/>
            <person name="Johnson D.L."/>
            <person name="Bohlmann J."/>
            <person name="van Vuuren H.J."/>
            <person name="Jones S.J."/>
            <person name="Pretorius I.S."/>
            <person name="Schmidt S.A."/>
            <person name="Borneman A.R."/>
        </authorList>
    </citation>
    <scope>NUCLEOTIDE SEQUENCE [LARGE SCALE GENOMIC DNA]</scope>
    <source>
        <strain evidence="6">cv. Chardonnay</strain>
        <tissue evidence="5">Leaf</tissue>
    </source>
</reference>
<protein>
    <submittedName>
        <fullName evidence="5">Putative ribonuclease H protein</fullName>
    </submittedName>
</protein>
<dbReference type="Pfam" id="PF03372">
    <property type="entry name" value="Exo_endo_phos"/>
    <property type="match status" value="1"/>
</dbReference>
<dbReference type="InterPro" id="IPR005135">
    <property type="entry name" value="Endo/exonuclease/phosphatase"/>
</dbReference>
<dbReference type="Proteomes" id="UP000288805">
    <property type="component" value="Unassembled WGS sequence"/>
</dbReference>
<feature type="compositionally biased region" description="Basic and acidic residues" evidence="1">
    <location>
        <begin position="493"/>
        <end position="504"/>
    </location>
</feature>
<feature type="region of interest" description="Disordered" evidence="1">
    <location>
        <begin position="315"/>
        <end position="348"/>
    </location>
</feature>
<accession>A0A438E6U9</accession>
<dbReference type="EMBL" id="QGNW01001381">
    <property type="protein sequence ID" value="RVW43354.1"/>
    <property type="molecule type" value="Genomic_DNA"/>
</dbReference>
<organism evidence="5 6">
    <name type="scientific">Vitis vinifera</name>
    <name type="common">Grape</name>
    <dbReference type="NCBI Taxonomy" id="29760"/>
    <lineage>
        <taxon>Eukaryota</taxon>
        <taxon>Viridiplantae</taxon>
        <taxon>Streptophyta</taxon>
        <taxon>Embryophyta</taxon>
        <taxon>Tracheophyta</taxon>
        <taxon>Spermatophyta</taxon>
        <taxon>Magnoliopsida</taxon>
        <taxon>eudicotyledons</taxon>
        <taxon>Gunneridae</taxon>
        <taxon>Pentapetalae</taxon>
        <taxon>rosids</taxon>
        <taxon>Vitales</taxon>
        <taxon>Vitaceae</taxon>
        <taxon>Viteae</taxon>
        <taxon>Vitis</taxon>
    </lineage>
</organism>
<feature type="domain" description="DUF4283" evidence="4">
    <location>
        <begin position="133"/>
        <end position="217"/>
    </location>
</feature>
<feature type="compositionally biased region" description="Basic and acidic residues" evidence="1">
    <location>
        <begin position="321"/>
        <end position="335"/>
    </location>
</feature>
<sequence length="1574" mass="176161">MLKWKIKVITRREKSREARGEEEVEKAAILNKSTEKGLLECAKTGVYEGKGQSLGWNLLAVRLRDLGVAPSGVFLVPKGPKDLSRERGGSKVQWRKKGVEMKSFADVVKISPRRVGQSVWLEVGDREVRERIDQLRQCLVGWWGLNSAPVPELEYVRRWASQQWALKGILRVAMLGRGLLLFEFESSWEAERVLARGARNIKENVIVLNRWNPEVGCLCKDSSAKEVWVRVVGLPLHLWSPEIFKRIGDGCGGFVAIDDFLVSEMQWARILVKCVGREFPSSVQIVVGSGCYSLQLWWELPPGFSQVVPAGSLSGEGGVRGGEDDGGSQREKVEQGRVQQGWLDVSPSGDVPPVVISVAGTAVEGRVGSADGRVKGDMQAACNMLDGSVFGPCSKPNGAARPIISFEELGCSEGEKGAGCGLDGLAAVVGEAISREGPLDSRPRASSSSLEAEEMGVADPLEPGDDLSRPRAQVRSMARGVSGDVDPLVGMSRDPKPPEVSEVGRGEMTDEALRVEASRYVDISSISVGGRVLSSSSLSSGFVRAGAKVAASSGLIALNEVEEQLPLSIILADGNIGVMDTEGEKSLGGDGGGGGGEFEVLLQELEERGDRWDDSCLARFSKFLGFSTDGIEGEILNLLLRTKRRREQNIKKEISGATKFDRELKKLEWSVNYNGAKKKKSLETKIQVMTREIVHSLGVGRFLGWDAMSARGAAGGVVVFWDKRVLELVDMEVGLFSISCRFKNCEDGFLWVFSGVYGPTVKRFRELFWEELGAIRGLWSDPWCIGGDFNVVRFPSERSREGRITGSMRRFSEVIEELALRDLPIQGGPFTWTGGLNGQSRSRLDRFLISEEWENHFSGVFQCSLPRPVSDHFPILIDGGGVRRGPTPFRFENMWLKEDGFKDLLKGWWQGFNYNGSYSFILTEKLKALKIKLKEWNSEVFGRIEVNKRLALDKVSHWDIQEQLRVLNDWELEARKEAKEDFKKWVLMEEISWRQKSRQTWLKEGDKNTGFFHKMANSNRRKNCLKKIKVNGNWLSEEQEIQRGVVRAFQSLLTDPGGWRPSVNNLEFDSIGVEEAARLELMFTVEEVFLALSELNGDKAPGPDGFTLAFWHFCLDFVKDEIMGFFKDFLRGESRQILDAALIANEVIDSLMKRKESGVLCKLDLEKAYDRINWDFLLTRGLRQGDPLSPYLFVLGMEALTSLINRAVRGGYLSGCSIRGREGAEIRVSHLLFADDTLVFCEDSQEQLAFLSWLLLWFEAISGLRINLNKSEILPVGRVENAELLAAELGCKVGSLPSTYLGLPLGASHKSVMVWDGMEERMGKRLALWKRQFISKGGRITLIRSTLASIPTYLMSLMRMPKVVKLRLEKIQRDFLWEGGELGIRDLTILNRALLCKWSWRFAVERDSYWKLIIDTKFGVGSGGWCTCGVGRAMGVRFWKDKWCGNTPLCEAYPSLFDLAVSKDAKVADCWDSMGEVGGWNPRFLRPFNDWEVEEVESFLLIIQGKRLNADLEDRMVWKETKDGKFSVKSCFNSLDHSSAVPFPWRIIWSSFVPSKVGFFAWEASWGRCSPKTN</sequence>
<dbReference type="Pfam" id="PF14111">
    <property type="entry name" value="DUF4283"/>
    <property type="match status" value="1"/>
</dbReference>
<evidence type="ECO:0000256" key="1">
    <source>
        <dbReference type="SAM" id="MobiDB-lite"/>
    </source>
</evidence>
<feature type="domain" description="Reverse transcriptase" evidence="2">
    <location>
        <begin position="1179"/>
        <end position="1303"/>
    </location>
</feature>
<gene>
    <name evidence="5" type="primary">VvCHDh000004_727</name>
    <name evidence="5" type="ORF">CK203_070287</name>
</gene>
<dbReference type="Gene3D" id="3.60.10.10">
    <property type="entry name" value="Endonuclease/exonuclease/phosphatase"/>
    <property type="match status" value="1"/>
</dbReference>
<dbReference type="InterPro" id="IPR000477">
    <property type="entry name" value="RT_dom"/>
</dbReference>
<comment type="caution">
    <text evidence="5">The sequence shown here is derived from an EMBL/GenBank/DDBJ whole genome shotgun (WGS) entry which is preliminary data.</text>
</comment>
<dbReference type="InterPro" id="IPR043502">
    <property type="entry name" value="DNA/RNA_pol_sf"/>
</dbReference>
<dbReference type="PANTHER" id="PTHR33116:SF78">
    <property type="entry name" value="OS12G0587133 PROTEIN"/>
    <property type="match status" value="1"/>
</dbReference>
<proteinExistence type="predicted"/>
<evidence type="ECO:0000259" key="4">
    <source>
        <dbReference type="Pfam" id="PF14111"/>
    </source>
</evidence>
<dbReference type="InterPro" id="IPR025558">
    <property type="entry name" value="DUF4283"/>
</dbReference>
<dbReference type="PANTHER" id="PTHR33116">
    <property type="entry name" value="REVERSE TRANSCRIPTASE ZINC-BINDING DOMAIN-CONTAINING PROTEIN-RELATED-RELATED"/>
    <property type="match status" value="1"/>
</dbReference>
<dbReference type="CDD" id="cd01650">
    <property type="entry name" value="RT_nLTR_like"/>
    <property type="match status" value="1"/>
</dbReference>
<feature type="region of interest" description="Disordered" evidence="1">
    <location>
        <begin position="437"/>
        <end position="504"/>
    </location>
</feature>